<dbReference type="PROSITE" id="PS51384">
    <property type="entry name" value="FAD_FR"/>
    <property type="match status" value="1"/>
</dbReference>
<dbReference type="PANTHER" id="PTHR30157">
    <property type="entry name" value="FERRIC REDUCTASE, NADPH-DEPENDENT"/>
    <property type="match status" value="1"/>
</dbReference>
<comment type="caution">
    <text evidence="2">The sequence shown here is derived from an EMBL/GenBank/DDBJ whole genome shotgun (WGS) entry which is preliminary data.</text>
</comment>
<dbReference type="Proteomes" id="UP000239203">
    <property type="component" value="Unassembled WGS sequence"/>
</dbReference>
<keyword evidence="3" id="KW-1185">Reference proteome</keyword>
<dbReference type="InterPro" id="IPR013113">
    <property type="entry name" value="SIP_FAD-bd"/>
</dbReference>
<dbReference type="InterPro" id="IPR007037">
    <property type="entry name" value="SIP_rossman_dom"/>
</dbReference>
<gene>
    <name evidence="2" type="ORF">CLV40_12656</name>
</gene>
<dbReference type="SUPFAM" id="SSF63380">
    <property type="entry name" value="Riboflavin synthase domain-like"/>
    <property type="match status" value="1"/>
</dbReference>
<accession>A0A2S6GEJ3</accession>
<name>A0A2S6GEJ3_9PSEU</name>
<dbReference type="EMBL" id="PTIX01000026">
    <property type="protein sequence ID" value="PPK63649.1"/>
    <property type="molecule type" value="Genomic_DNA"/>
</dbReference>
<evidence type="ECO:0000313" key="3">
    <source>
        <dbReference type="Proteomes" id="UP000239203"/>
    </source>
</evidence>
<dbReference type="InterPro" id="IPR017938">
    <property type="entry name" value="Riboflavin_synthase-like_b-brl"/>
</dbReference>
<evidence type="ECO:0000259" key="1">
    <source>
        <dbReference type="PROSITE" id="PS51384"/>
    </source>
</evidence>
<dbReference type="Pfam" id="PF04954">
    <property type="entry name" value="SIP"/>
    <property type="match status" value="1"/>
</dbReference>
<dbReference type="InterPro" id="IPR039261">
    <property type="entry name" value="FNR_nucleotide-bd"/>
</dbReference>
<dbReference type="Pfam" id="PF08021">
    <property type="entry name" value="FAD_binding_9"/>
    <property type="match status" value="1"/>
</dbReference>
<reference evidence="2 3" key="1">
    <citation type="submission" date="2018-02" db="EMBL/GenBank/DDBJ databases">
        <title>Genomic Encyclopedia of Archaeal and Bacterial Type Strains, Phase II (KMG-II): from individual species to whole genera.</title>
        <authorList>
            <person name="Goeker M."/>
        </authorList>
    </citation>
    <scope>NUCLEOTIDE SEQUENCE [LARGE SCALE GENOMIC DNA]</scope>
    <source>
        <strain evidence="2 3">YU 961-1</strain>
    </source>
</reference>
<dbReference type="AlphaFoldDB" id="A0A2S6GEJ3"/>
<organism evidence="2 3">
    <name type="scientific">Actinokineospora auranticolor</name>
    <dbReference type="NCBI Taxonomy" id="155976"/>
    <lineage>
        <taxon>Bacteria</taxon>
        <taxon>Bacillati</taxon>
        <taxon>Actinomycetota</taxon>
        <taxon>Actinomycetes</taxon>
        <taxon>Pseudonocardiales</taxon>
        <taxon>Pseudonocardiaceae</taxon>
        <taxon>Actinokineospora</taxon>
    </lineage>
</organism>
<dbReference type="InterPro" id="IPR039374">
    <property type="entry name" value="SIP_fam"/>
</dbReference>
<proteinExistence type="predicted"/>
<sequence>MSVTQSPRPTPAGRDSLRPYRLTVAAKALVTPHLARITLTGPDLAHFTEVGPEPRCKVLLPPRPGAEVVVPDAVPFWDEVRALPESLRPIVRTYTVRAARPADLELDIDFVLHGDTGPASAWAGAAAVGDPVGLYGCLSSFAPPADTSAYLVVGDETALPAISGIVGSLSVGARARVLLEVDGAADEQPLASAADLDVTWLHRDGAEPGTTTLLHDAVTAVGAVDPRTYAWVAGESAMAQAVRATLVLDHDLTRQRVYFSGYWRRGHAEDD</sequence>
<protein>
    <submittedName>
        <fullName evidence="2">NADPH-dependent ferric siderophore reductase</fullName>
    </submittedName>
</protein>
<feature type="domain" description="FAD-binding FR-type" evidence="1">
    <location>
        <begin position="17"/>
        <end position="144"/>
    </location>
</feature>
<dbReference type="PANTHER" id="PTHR30157:SF0">
    <property type="entry name" value="NADPH-DEPENDENT FERRIC-CHELATE REDUCTASE"/>
    <property type="match status" value="1"/>
</dbReference>
<dbReference type="InterPro" id="IPR017927">
    <property type="entry name" value="FAD-bd_FR_type"/>
</dbReference>
<dbReference type="CDD" id="cd06193">
    <property type="entry name" value="siderophore_interacting"/>
    <property type="match status" value="1"/>
</dbReference>
<dbReference type="Gene3D" id="2.40.30.10">
    <property type="entry name" value="Translation factors"/>
    <property type="match status" value="1"/>
</dbReference>
<dbReference type="GO" id="GO:0016491">
    <property type="term" value="F:oxidoreductase activity"/>
    <property type="evidence" value="ECO:0007669"/>
    <property type="project" value="InterPro"/>
</dbReference>
<dbReference type="Gene3D" id="3.40.50.80">
    <property type="entry name" value="Nucleotide-binding domain of ferredoxin-NADP reductase (FNR) module"/>
    <property type="match status" value="1"/>
</dbReference>
<evidence type="ECO:0000313" key="2">
    <source>
        <dbReference type="EMBL" id="PPK63649.1"/>
    </source>
</evidence>
<dbReference type="RefSeq" id="WP_181043849.1">
    <property type="nucleotide sequence ID" value="NZ_CP154825.1"/>
</dbReference>